<keyword evidence="2" id="KW-0694">RNA-binding</keyword>
<evidence type="ECO:0000256" key="5">
    <source>
        <dbReference type="ARBA" id="ARBA00035479"/>
    </source>
</evidence>
<dbReference type="InterPro" id="IPR020056">
    <property type="entry name" value="Rbsml_bL25/Gln-tRNA_synth_N"/>
</dbReference>
<organism evidence="7 8">
    <name type="scientific">Planctomyces bekefii</name>
    <dbReference type="NCBI Taxonomy" id="1653850"/>
    <lineage>
        <taxon>Bacteria</taxon>
        <taxon>Pseudomonadati</taxon>
        <taxon>Planctomycetota</taxon>
        <taxon>Planctomycetia</taxon>
        <taxon>Planctomycetales</taxon>
        <taxon>Planctomycetaceae</taxon>
        <taxon>Planctomyces</taxon>
    </lineage>
</organism>
<keyword evidence="1" id="KW-0699">rRNA-binding</keyword>
<keyword evidence="4" id="KW-0687">Ribonucleoprotein</keyword>
<keyword evidence="3" id="KW-0689">Ribosomal protein</keyword>
<evidence type="ECO:0000313" key="8">
    <source>
        <dbReference type="Proteomes" id="UP000321083"/>
    </source>
</evidence>
<dbReference type="EMBL" id="SRHE01000230">
    <property type="protein sequence ID" value="TWW09587.1"/>
    <property type="molecule type" value="Genomic_DNA"/>
</dbReference>
<keyword evidence="8" id="KW-1185">Reference proteome</keyword>
<comment type="caution">
    <text evidence="7">The sequence shown here is derived from an EMBL/GenBank/DDBJ whole genome shotgun (WGS) entry which is preliminary data.</text>
</comment>
<dbReference type="InterPro" id="IPR029751">
    <property type="entry name" value="Ribosomal_L25_dom"/>
</dbReference>
<dbReference type="InterPro" id="IPR011035">
    <property type="entry name" value="Ribosomal_bL25/Gln-tRNA_synth"/>
</dbReference>
<dbReference type="Gene3D" id="2.40.240.10">
    <property type="entry name" value="Ribosomal Protein L25, Chain P"/>
    <property type="match status" value="1"/>
</dbReference>
<dbReference type="PANTHER" id="PTHR33284:SF1">
    <property type="entry name" value="RIBOSOMAL PROTEIN L25_GLN-TRNA SYNTHETASE, ANTI-CODON-BINDING DOMAIN-CONTAINING PROTEIN"/>
    <property type="match status" value="1"/>
</dbReference>
<evidence type="ECO:0000256" key="4">
    <source>
        <dbReference type="ARBA" id="ARBA00023274"/>
    </source>
</evidence>
<evidence type="ECO:0000313" key="7">
    <source>
        <dbReference type="EMBL" id="TWW09587.1"/>
    </source>
</evidence>
<evidence type="ECO:0000256" key="1">
    <source>
        <dbReference type="ARBA" id="ARBA00022730"/>
    </source>
</evidence>
<dbReference type="PANTHER" id="PTHR33284">
    <property type="entry name" value="RIBOSOMAL PROTEIN L25/GLN-TRNA SYNTHETASE, ANTI-CODON-BINDING DOMAIN-CONTAINING PROTEIN"/>
    <property type="match status" value="1"/>
</dbReference>
<dbReference type="GO" id="GO:0022625">
    <property type="term" value="C:cytosolic large ribosomal subunit"/>
    <property type="evidence" value="ECO:0007669"/>
    <property type="project" value="TreeGrafter"/>
</dbReference>
<feature type="domain" description="Large ribosomal subunit protein bL25 L25" evidence="6">
    <location>
        <begin position="11"/>
        <end position="92"/>
    </location>
</feature>
<dbReference type="AlphaFoldDB" id="A0A5C6M5T9"/>
<evidence type="ECO:0000256" key="3">
    <source>
        <dbReference type="ARBA" id="ARBA00022980"/>
    </source>
</evidence>
<name>A0A5C6M5T9_9PLAN</name>
<sequence>MSDKTSDVTIVAAKRQAIGKSAIAKIRRAGLMPAVLNHKGQSTAIEFDPKLLSKAWKSGRQFNLTLDGSTKRVKITELQVHPVKRLPLHVDLTYAD</sequence>
<proteinExistence type="predicted"/>
<evidence type="ECO:0000259" key="6">
    <source>
        <dbReference type="Pfam" id="PF01386"/>
    </source>
</evidence>
<dbReference type="InterPro" id="IPR020930">
    <property type="entry name" value="Ribosomal_uL5_bac-type"/>
</dbReference>
<evidence type="ECO:0000256" key="2">
    <source>
        <dbReference type="ARBA" id="ARBA00022884"/>
    </source>
</evidence>
<reference evidence="7 8" key="1">
    <citation type="submission" date="2019-08" db="EMBL/GenBank/DDBJ databases">
        <title>100 year-old enigma solved: identification of Planctomyces bekefii, the type genus and species of the phylum Planctomycetes.</title>
        <authorList>
            <person name="Svetlana D.N."/>
            <person name="Overmann J."/>
        </authorList>
    </citation>
    <scope>NUCLEOTIDE SEQUENCE [LARGE SCALE GENOMIC DNA]</scope>
    <source>
        <strain evidence="7">Phe10_nw2017</strain>
    </source>
</reference>
<dbReference type="Pfam" id="PF01386">
    <property type="entry name" value="Ribosomal_L25p"/>
    <property type="match status" value="1"/>
</dbReference>
<reference evidence="7 8" key="2">
    <citation type="submission" date="2019-08" db="EMBL/GenBank/DDBJ databases">
        <authorList>
            <person name="Henke P."/>
        </authorList>
    </citation>
    <scope>NUCLEOTIDE SEQUENCE [LARGE SCALE GENOMIC DNA]</scope>
    <source>
        <strain evidence="7">Phe10_nw2017</strain>
    </source>
</reference>
<dbReference type="GO" id="GO:0006412">
    <property type="term" value="P:translation"/>
    <property type="evidence" value="ECO:0007669"/>
    <property type="project" value="InterPro"/>
</dbReference>
<dbReference type="CDD" id="cd00495">
    <property type="entry name" value="Ribosomal_L25_TL5_CTC"/>
    <property type="match status" value="1"/>
</dbReference>
<protein>
    <recommendedName>
        <fullName evidence="5">50S ribosomal protein L25</fullName>
    </recommendedName>
</protein>
<dbReference type="GO" id="GO:0008097">
    <property type="term" value="F:5S rRNA binding"/>
    <property type="evidence" value="ECO:0007669"/>
    <property type="project" value="TreeGrafter"/>
</dbReference>
<dbReference type="GO" id="GO:0003735">
    <property type="term" value="F:structural constituent of ribosome"/>
    <property type="evidence" value="ECO:0007669"/>
    <property type="project" value="InterPro"/>
</dbReference>
<gene>
    <name evidence="7" type="ORF">E3A20_12810</name>
</gene>
<dbReference type="SUPFAM" id="SSF50715">
    <property type="entry name" value="Ribosomal protein L25-like"/>
    <property type="match status" value="1"/>
</dbReference>
<dbReference type="Proteomes" id="UP000321083">
    <property type="component" value="Unassembled WGS sequence"/>
</dbReference>
<accession>A0A5C6M5T9</accession>